<dbReference type="InterPro" id="IPR030489">
    <property type="entry name" value="TR_Rrf2-type_CS"/>
</dbReference>
<dbReference type="RefSeq" id="WP_166932186.1">
    <property type="nucleotide sequence ID" value="NZ_BAAADD010000002.1"/>
</dbReference>
<organism evidence="2 3">
    <name type="scientific">Rhizomicrobium electricum</name>
    <dbReference type="NCBI Taxonomy" id="480070"/>
    <lineage>
        <taxon>Bacteria</taxon>
        <taxon>Pseudomonadati</taxon>
        <taxon>Pseudomonadota</taxon>
        <taxon>Alphaproteobacteria</taxon>
        <taxon>Micropepsales</taxon>
        <taxon>Micropepsaceae</taxon>
        <taxon>Rhizomicrobium</taxon>
    </lineage>
</organism>
<keyword evidence="1" id="KW-0238">DNA-binding</keyword>
<dbReference type="PROSITE" id="PS01332">
    <property type="entry name" value="HTH_RRF2_1"/>
    <property type="match status" value="1"/>
</dbReference>
<gene>
    <name evidence="2" type="ORF">GCM10008942_07760</name>
</gene>
<evidence type="ECO:0000313" key="3">
    <source>
        <dbReference type="Proteomes" id="UP001499951"/>
    </source>
</evidence>
<dbReference type="InterPro" id="IPR000944">
    <property type="entry name" value="Tscrpt_reg_Rrf2"/>
</dbReference>
<dbReference type="PROSITE" id="PS51197">
    <property type="entry name" value="HTH_RRF2_2"/>
    <property type="match status" value="1"/>
</dbReference>
<evidence type="ECO:0000256" key="1">
    <source>
        <dbReference type="ARBA" id="ARBA00023125"/>
    </source>
</evidence>
<name>A0ABN1E991_9PROT</name>
<dbReference type="PANTHER" id="PTHR33221">
    <property type="entry name" value="WINGED HELIX-TURN-HELIX TRANSCRIPTIONAL REGULATOR, RRF2 FAMILY"/>
    <property type="match status" value="1"/>
</dbReference>
<dbReference type="InterPro" id="IPR036388">
    <property type="entry name" value="WH-like_DNA-bd_sf"/>
</dbReference>
<reference evidence="2 3" key="1">
    <citation type="journal article" date="2019" name="Int. J. Syst. Evol. Microbiol.">
        <title>The Global Catalogue of Microorganisms (GCM) 10K type strain sequencing project: providing services to taxonomists for standard genome sequencing and annotation.</title>
        <authorList>
            <consortium name="The Broad Institute Genomics Platform"/>
            <consortium name="The Broad Institute Genome Sequencing Center for Infectious Disease"/>
            <person name="Wu L."/>
            <person name="Ma J."/>
        </authorList>
    </citation>
    <scope>NUCLEOTIDE SEQUENCE [LARGE SCALE GENOMIC DNA]</scope>
    <source>
        <strain evidence="2 3">JCM 15089</strain>
    </source>
</reference>
<dbReference type="NCBIfam" id="TIGR00738">
    <property type="entry name" value="rrf2_super"/>
    <property type="match status" value="1"/>
</dbReference>
<dbReference type="InterPro" id="IPR036390">
    <property type="entry name" value="WH_DNA-bd_sf"/>
</dbReference>
<dbReference type="SUPFAM" id="SSF46785">
    <property type="entry name" value="Winged helix' DNA-binding domain"/>
    <property type="match status" value="1"/>
</dbReference>
<dbReference type="Gene3D" id="1.10.10.10">
    <property type="entry name" value="Winged helix-like DNA-binding domain superfamily/Winged helix DNA-binding domain"/>
    <property type="match status" value="1"/>
</dbReference>
<evidence type="ECO:0000313" key="2">
    <source>
        <dbReference type="EMBL" id="GAA0561780.1"/>
    </source>
</evidence>
<dbReference type="Proteomes" id="UP001499951">
    <property type="component" value="Unassembled WGS sequence"/>
</dbReference>
<comment type="caution">
    <text evidence="2">The sequence shown here is derived from an EMBL/GenBank/DDBJ whole genome shotgun (WGS) entry which is preliminary data.</text>
</comment>
<accession>A0ABN1E991</accession>
<keyword evidence="3" id="KW-1185">Reference proteome</keyword>
<protein>
    <submittedName>
        <fullName evidence="2">Rrf2 family transcriptional regulator</fullName>
    </submittedName>
</protein>
<dbReference type="Pfam" id="PF02082">
    <property type="entry name" value="Rrf2"/>
    <property type="match status" value="1"/>
</dbReference>
<dbReference type="EMBL" id="BAAADD010000002">
    <property type="protein sequence ID" value="GAA0561780.1"/>
    <property type="molecule type" value="Genomic_DNA"/>
</dbReference>
<proteinExistence type="predicted"/>
<sequence>MLSQKAKYALKALIALAEAENGELLQAGEMAEAHNIPKKFLDLILLELRRHRLVDSRRGKRGGYLLMRPADTIKVGDIVRVIDGPLAPIPCASVTAYRPCTDCGDTKSCTVRKIMREVRDAAAGVLDNRTLADLAKPPKKAKARRASA</sequence>
<dbReference type="PANTHER" id="PTHR33221:SF5">
    <property type="entry name" value="HTH-TYPE TRANSCRIPTIONAL REGULATOR ISCR"/>
    <property type="match status" value="1"/>
</dbReference>